<dbReference type="OrthoDB" id="9795921at2"/>
<evidence type="ECO:0000313" key="2">
    <source>
        <dbReference type="Proteomes" id="UP000261080"/>
    </source>
</evidence>
<protein>
    <submittedName>
        <fullName evidence="1">Uncharacterized protein</fullName>
    </submittedName>
</protein>
<dbReference type="AlphaFoldDB" id="A0A3E3K4I7"/>
<keyword evidence="2" id="KW-1185">Reference proteome</keyword>
<evidence type="ECO:0000313" key="1">
    <source>
        <dbReference type="EMBL" id="RGE88995.1"/>
    </source>
</evidence>
<dbReference type="Proteomes" id="UP000261080">
    <property type="component" value="Unassembled WGS sequence"/>
</dbReference>
<gene>
    <name evidence="1" type="ORF">DW016_05715</name>
</gene>
<comment type="caution">
    <text evidence="1">The sequence shown here is derived from an EMBL/GenBank/DDBJ whole genome shotgun (WGS) entry which is preliminary data.</text>
</comment>
<reference evidence="1 2" key="1">
    <citation type="submission" date="2018-08" db="EMBL/GenBank/DDBJ databases">
        <title>A genome reference for cultivated species of the human gut microbiota.</title>
        <authorList>
            <person name="Zou Y."/>
            <person name="Xue W."/>
            <person name="Luo G."/>
        </authorList>
    </citation>
    <scope>NUCLEOTIDE SEQUENCE [LARGE SCALE GENOMIC DNA]</scope>
    <source>
        <strain evidence="1 2">AF37-2AT</strain>
    </source>
</reference>
<accession>A0A3E3K4I7</accession>
<dbReference type="EMBL" id="QVLX01000002">
    <property type="protein sequence ID" value="RGE88995.1"/>
    <property type="molecule type" value="Genomic_DNA"/>
</dbReference>
<name>A0A3E3K4I7_9FIRM</name>
<sequence>MGRPKKKPEYDSEKVMEQFTNGIVDAYISGTDVGSTNSLRQISEQFGITLMKTRKILITAGAYHTELSDQVISLKGNGKSISEIMQETGLSRSSVHSYLPYTKMIYNADELSLYAERCRLYRERKQAVEKLHCYMDKSLELLKTQLWETLKMFSGYSFTTVKGLKFHYTVNGNEILIDRKKKSINRSIANIALKETIEMKGNVNGPKKLNVFGASYLYPIFLRFGLIKMEGK</sequence>
<organism evidence="1 2">
    <name type="scientific">Sellimonas intestinalis</name>
    <dbReference type="NCBI Taxonomy" id="1653434"/>
    <lineage>
        <taxon>Bacteria</taxon>
        <taxon>Bacillati</taxon>
        <taxon>Bacillota</taxon>
        <taxon>Clostridia</taxon>
        <taxon>Lachnospirales</taxon>
        <taxon>Lachnospiraceae</taxon>
        <taxon>Sellimonas</taxon>
    </lineage>
</organism>
<dbReference type="RefSeq" id="WP_117493392.1">
    <property type="nucleotide sequence ID" value="NZ_CAUAFM010000041.1"/>
</dbReference>
<proteinExistence type="predicted"/>